<evidence type="ECO:0000259" key="3">
    <source>
        <dbReference type="SMART" id="SM00824"/>
    </source>
</evidence>
<keyword evidence="5" id="KW-1185">Reference proteome</keyword>
<protein>
    <submittedName>
        <fullName evidence="4">Alpha/beta fold hydrolase</fullName>
    </submittedName>
</protein>
<feature type="domain" description="Thioesterase TesA-like" evidence="3">
    <location>
        <begin position="22"/>
        <end position="243"/>
    </location>
</feature>
<sequence>MNGADVPLRRFNRAAEASVRLICLPHAGGSASAFRRWRDLLPDKIDLLAAQYPGREDRYADSFAPDIAKLADELADALSNYLDRPLLLFGHSMGASIAYEVALRLEKRGTPPARIIVSAHPPPHRQRDSDLHCQNDEALVADVRRLSDQRPSLLDDPEIRALFLPMLRADYRLIETYRCVTPVAVATPITVVLPVDDAEITQDEALAWQDCTLSPLTLHDVEGGHFYLQQHPERLIALLLPYLLTR</sequence>
<accession>A0AA35UQN6</accession>
<dbReference type="Pfam" id="PF00975">
    <property type="entry name" value="Thioesterase"/>
    <property type="match status" value="1"/>
</dbReference>
<dbReference type="InterPro" id="IPR020802">
    <property type="entry name" value="TesA-like"/>
</dbReference>
<dbReference type="Gene3D" id="3.40.50.1820">
    <property type="entry name" value="alpha/beta hydrolase"/>
    <property type="match status" value="1"/>
</dbReference>
<keyword evidence="2 4" id="KW-0378">Hydrolase</keyword>
<evidence type="ECO:0000256" key="2">
    <source>
        <dbReference type="ARBA" id="ARBA00022801"/>
    </source>
</evidence>
<dbReference type="AlphaFoldDB" id="A0AA35UQN6"/>
<dbReference type="Proteomes" id="UP001176960">
    <property type="component" value="Unassembled WGS sequence"/>
</dbReference>
<comment type="similarity">
    <text evidence="1">Belongs to the thioesterase family.</text>
</comment>
<dbReference type="InterPro" id="IPR001031">
    <property type="entry name" value="Thioesterase"/>
</dbReference>
<dbReference type="EMBL" id="CATKSH010000027">
    <property type="protein sequence ID" value="CAI9121916.1"/>
    <property type="molecule type" value="Genomic_DNA"/>
</dbReference>
<dbReference type="PANTHER" id="PTHR11487">
    <property type="entry name" value="THIOESTERASE"/>
    <property type="match status" value="1"/>
</dbReference>
<dbReference type="SMART" id="SM00824">
    <property type="entry name" value="PKS_TE"/>
    <property type="match status" value="1"/>
</dbReference>
<dbReference type="SUPFAM" id="SSF53474">
    <property type="entry name" value="alpha/beta-Hydrolases"/>
    <property type="match status" value="1"/>
</dbReference>
<dbReference type="GO" id="GO:0016787">
    <property type="term" value="F:hydrolase activity"/>
    <property type="evidence" value="ECO:0007669"/>
    <property type="project" value="UniProtKB-KW"/>
</dbReference>
<dbReference type="InterPro" id="IPR012223">
    <property type="entry name" value="TEII"/>
</dbReference>
<comment type="caution">
    <text evidence="4">The sequence shown here is derived from an EMBL/GenBank/DDBJ whole genome shotgun (WGS) entry which is preliminary data.</text>
</comment>
<dbReference type="PANTHER" id="PTHR11487:SF0">
    <property type="entry name" value="S-ACYL FATTY ACID SYNTHASE THIOESTERASE, MEDIUM CHAIN"/>
    <property type="match status" value="1"/>
</dbReference>
<dbReference type="InterPro" id="IPR029058">
    <property type="entry name" value="AB_hydrolase_fold"/>
</dbReference>
<dbReference type="RefSeq" id="WP_289843799.1">
    <property type="nucleotide sequence ID" value="NZ_CATKSH010000027.1"/>
</dbReference>
<organism evidence="4 5">
    <name type="scientific">Brytella acorum</name>
    <dbReference type="NCBI Taxonomy" id="2959299"/>
    <lineage>
        <taxon>Bacteria</taxon>
        <taxon>Pseudomonadati</taxon>
        <taxon>Pseudomonadota</taxon>
        <taxon>Alphaproteobacteria</taxon>
        <taxon>Acetobacterales</taxon>
        <taxon>Acetobacteraceae</taxon>
        <taxon>Brytella</taxon>
    </lineage>
</organism>
<gene>
    <name evidence="4" type="ORF">LMG32879_002772</name>
</gene>
<evidence type="ECO:0000313" key="4">
    <source>
        <dbReference type="EMBL" id="CAI9121916.1"/>
    </source>
</evidence>
<dbReference type="GO" id="GO:0008610">
    <property type="term" value="P:lipid biosynthetic process"/>
    <property type="evidence" value="ECO:0007669"/>
    <property type="project" value="TreeGrafter"/>
</dbReference>
<reference evidence="4" key="1">
    <citation type="submission" date="2023-03" db="EMBL/GenBank/DDBJ databases">
        <authorList>
            <person name="Cleenwerck I."/>
        </authorList>
    </citation>
    <scope>NUCLEOTIDE SEQUENCE</scope>
    <source>
        <strain evidence="4">LMG 32879</strain>
    </source>
</reference>
<proteinExistence type="inferred from homology"/>
<evidence type="ECO:0000313" key="5">
    <source>
        <dbReference type="Proteomes" id="UP001176960"/>
    </source>
</evidence>
<evidence type="ECO:0000256" key="1">
    <source>
        <dbReference type="ARBA" id="ARBA00007169"/>
    </source>
</evidence>
<name>A0AA35UQN6_9PROT</name>